<dbReference type="STRING" id="157838.AN964_12050"/>
<dbReference type="InterPro" id="IPR036166">
    <property type="entry name" value="YxeA-like_sf"/>
</dbReference>
<dbReference type="RefSeq" id="WP_055739913.1">
    <property type="nucleotide sequence ID" value="NZ_JAAIWL010000009.1"/>
</dbReference>
<reference evidence="1 2" key="1">
    <citation type="submission" date="2015-09" db="EMBL/GenBank/DDBJ databases">
        <title>Genome sequencing project for genomic taxonomy and phylogenomics of Bacillus-like bacteria.</title>
        <authorList>
            <person name="Liu B."/>
            <person name="Wang J."/>
            <person name="Zhu Y."/>
            <person name="Liu G."/>
            <person name="Chen Q."/>
            <person name="Chen Z."/>
            <person name="Lan J."/>
            <person name="Che J."/>
            <person name="Ge C."/>
            <person name="Shi H."/>
            <person name="Pan Z."/>
            <person name="Liu X."/>
        </authorList>
    </citation>
    <scope>NUCLEOTIDE SEQUENCE [LARGE SCALE GENOMIC DNA]</scope>
    <source>
        <strain evidence="1 2">LMG 18435</strain>
    </source>
</reference>
<dbReference type="SUPFAM" id="SSF159121">
    <property type="entry name" value="BC4932-like"/>
    <property type="match status" value="1"/>
</dbReference>
<accession>A0A0Q3WW59</accession>
<dbReference type="PANTHER" id="PTHR36433:SF3">
    <property type="entry name" value="YXEA FAMILY PROTEIN"/>
    <property type="match status" value="1"/>
</dbReference>
<comment type="caution">
    <text evidence="1">The sequence shown here is derived from an EMBL/GenBank/DDBJ whole genome shotgun (WGS) entry which is preliminary data.</text>
</comment>
<name>A0A0Q3WW59_9BACI</name>
<dbReference type="EMBL" id="LJJC01000004">
    <property type="protein sequence ID" value="KQL54157.1"/>
    <property type="molecule type" value="Genomic_DNA"/>
</dbReference>
<sequence>MKKLLLGVIVLIIIGAGISTYIGKEYRDRFNPLVKEKDVYALLQGEGKPNPDFPQRYMFMLNGVDELGKEDEIKVTTSDKDFPKNTFIKVHVKGKYVFEYEIVKEKDVPEKVKEKLQKQK</sequence>
<keyword evidence="2" id="KW-1185">Reference proteome</keyword>
<dbReference type="Gene3D" id="2.40.50.480">
    <property type="match status" value="1"/>
</dbReference>
<dbReference type="PATRIC" id="fig|157838.3.peg.2658"/>
<proteinExistence type="predicted"/>
<dbReference type="PANTHER" id="PTHR36433">
    <property type="entry name" value="HYPOTHETICAL CYTOSOLIC PROTEIN"/>
    <property type="match status" value="1"/>
</dbReference>
<evidence type="ECO:0008006" key="3">
    <source>
        <dbReference type="Google" id="ProtNLM"/>
    </source>
</evidence>
<evidence type="ECO:0000313" key="2">
    <source>
        <dbReference type="Proteomes" id="UP000051888"/>
    </source>
</evidence>
<protein>
    <recommendedName>
        <fullName evidence="3">YxeA family protein</fullName>
    </recommendedName>
</protein>
<dbReference type="OrthoDB" id="2622687at2"/>
<dbReference type="Pfam" id="PF06486">
    <property type="entry name" value="DUF1093"/>
    <property type="match status" value="1"/>
</dbReference>
<gene>
    <name evidence="1" type="ORF">AN964_12050</name>
</gene>
<dbReference type="InterPro" id="IPR006542">
    <property type="entry name" value="DUF1093"/>
</dbReference>
<evidence type="ECO:0000313" key="1">
    <source>
        <dbReference type="EMBL" id="KQL54157.1"/>
    </source>
</evidence>
<organism evidence="1 2">
    <name type="scientific">Heyndrickxia shackletonii</name>
    <dbReference type="NCBI Taxonomy" id="157838"/>
    <lineage>
        <taxon>Bacteria</taxon>
        <taxon>Bacillati</taxon>
        <taxon>Bacillota</taxon>
        <taxon>Bacilli</taxon>
        <taxon>Bacillales</taxon>
        <taxon>Bacillaceae</taxon>
        <taxon>Heyndrickxia</taxon>
    </lineage>
</organism>
<dbReference type="Proteomes" id="UP000051888">
    <property type="component" value="Unassembled WGS sequence"/>
</dbReference>
<dbReference type="AlphaFoldDB" id="A0A0Q3WW59"/>
<dbReference type="NCBIfam" id="TIGR01655">
    <property type="entry name" value="yxeA_fam"/>
    <property type="match status" value="1"/>
</dbReference>